<evidence type="ECO:0000313" key="11">
    <source>
        <dbReference type="EMBL" id="MDF4023530.1"/>
    </source>
</evidence>
<keyword evidence="5 8" id="KW-0720">Serine protease</keyword>
<name>A0ABT6B666_9GAMM</name>
<comment type="caution">
    <text evidence="11">The sequence shown here is derived from an EMBL/GenBank/DDBJ whole genome shotgun (WGS) entry which is preliminary data.</text>
</comment>
<dbReference type="InterPro" id="IPR050819">
    <property type="entry name" value="Tripeptidyl-peptidase_I"/>
</dbReference>
<reference evidence="11 12" key="1">
    <citation type="journal article" date="2024" name="Curr. Microbiol.">
        <title>Luteibacter sahnii sp. nov., A Novel Yellow-Colored Xanthomonadin Pigment Producing Probiotic Bacterium from Healthy Rice Seed Microbiome.</title>
        <authorList>
            <person name="Jaiswal G."/>
            <person name="Rana R."/>
            <person name="Nayak P.K."/>
            <person name="Chouhan R."/>
            <person name="Gandhi S.G."/>
            <person name="Patel H.K."/>
            <person name="Patil P.B."/>
        </authorList>
    </citation>
    <scope>NUCLEOTIDE SEQUENCE [LARGE SCALE GENOMIC DNA]</scope>
    <source>
        <strain evidence="11 12">PPL201</strain>
    </source>
</reference>
<dbReference type="PROSITE" id="PS51695">
    <property type="entry name" value="SEDOLISIN"/>
    <property type="match status" value="1"/>
</dbReference>
<organism evidence="11 12">
    <name type="scientific">Luteibacter sahnii</name>
    <dbReference type="NCBI Taxonomy" id="3021977"/>
    <lineage>
        <taxon>Bacteria</taxon>
        <taxon>Pseudomonadati</taxon>
        <taxon>Pseudomonadota</taxon>
        <taxon>Gammaproteobacteria</taxon>
        <taxon>Lysobacterales</taxon>
        <taxon>Rhodanobacteraceae</taxon>
        <taxon>Luteibacter</taxon>
    </lineage>
</organism>
<keyword evidence="12" id="KW-1185">Reference proteome</keyword>
<dbReference type="InterPro" id="IPR036852">
    <property type="entry name" value="Peptidase_S8/S53_dom_sf"/>
</dbReference>
<evidence type="ECO:0000313" key="12">
    <source>
        <dbReference type="Proteomes" id="UP001528850"/>
    </source>
</evidence>
<keyword evidence="6" id="KW-0106">Calcium</keyword>
<dbReference type="Gene3D" id="3.40.50.200">
    <property type="entry name" value="Peptidase S8/S53 domain"/>
    <property type="match status" value="1"/>
</dbReference>
<evidence type="ECO:0000256" key="1">
    <source>
        <dbReference type="ARBA" id="ARBA00001913"/>
    </source>
</evidence>
<feature type="active site" description="Charge relay system" evidence="8">
    <location>
        <position position="351"/>
    </location>
</feature>
<dbReference type="EMBL" id="JARJJS010000001">
    <property type="protein sequence ID" value="MDF4023530.1"/>
    <property type="molecule type" value="Genomic_DNA"/>
</dbReference>
<evidence type="ECO:0000256" key="9">
    <source>
        <dbReference type="SAM" id="SignalP"/>
    </source>
</evidence>
<dbReference type="Proteomes" id="UP001528850">
    <property type="component" value="Unassembled WGS sequence"/>
</dbReference>
<accession>A0ABT6B666</accession>
<evidence type="ECO:0000256" key="2">
    <source>
        <dbReference type="ARBA" id="ARBA00022670"/>
    </source>
</evidence>
<dbReference type="Pfam" id="PF09286">
    <property type="entry name" value="Pro-kuma_activ"/>
    <property type="match status" value="1"/>
</dbReference>
<dbReference type="PANTHER" id="PTHR14218">
    <property type="entry name" value="PROTEASE S8 TRIPEPTIDYL PEPTIDASE I CLN2"/>
    <property type="match status" value="1"/>
</dbReference>
<feature type="chain" id="PRO_5046902134" evidence="9">
    <location>
        <begin position="29"/>
        <end position="796"/>
    </location>
</feature>
<evidence type="ECO:0000256" key="6">
    <source>
        <dbReference type="ARBA" id="ARBA00022837"/>
    </source>
</evidence>
<keyword evidence="4 8" id="KW-0378">Hydrolase</keyword>
<keyword evidence="9" id="KW-0732">Signal</keyword>
<feature type="domain" description="Peptidase S53" evidence="10">
    <location>
        <begin position="266"/>
        <end position="793"/>
    </location>
</feature>
<evidence type="ECO:0000259" key="10">
    <source>
        <dbReference type="PROSITE" id="PS51695"/>
    </source>
</evidence>
<dbReference type="InterPro" id="IPR015500">
    <property type="entry name" value="Peptidase_S8_subtilisin-rel"/>
</dbReference>
<sequence length="796" mass="82626">MNLGNAVGRSPLVLAIALGLTCPSLVLATDAPAAAPSVQLAGIDTHEAPRVTAFVDFAKKSVVEGTHLDMASAASQATPLNDSVKLAHLQLVLKPSAQRQAALETLSAQQHDPSSPNFHKWLTPAQFGTTFGVADADIAAVTSWMRAQGLTVNAVYPNKTQIDFTGTVAQIRAAFGTNEVAYTIGGKVHRSNDSNISVPTALKPVIAGVMGLNDNKPMPQHIAPRLASFNAQSGMFQLAANAAKAPATSASGVHTDAVQFPTAARGLVPGDISAMYGIDKLRAAGFTGKGVTIAVVDVANMVDADYANFMQTFHLDKYNGSFTQINPAPPSGPTNCLDPNTVDNQQYDFDETLLDVEWSAAVAPAAHIVAAICSDADAKGNATTTNFFGGAFIASANLVNASASRPDIISVSYGYGEDAIDLASKQAIDAMWAQADAEGISVFVSSGDSGSNPDFNGGLNSPTSYQGARPSAVSANAFGTSAHVTVVGGNDTADVLDNTTSKYFRKMTDPTLGTALGYVPEIPWNQSCGNEVAAKSMGFNSTVKFCQQQFKFDPNGVYATSEAGSGGPSGVVRKPSWQKLVYNAQKDQSRDVPDVSLFAGAYGAHTWVVVCTAAYPCTSNFSGPVSLSGGTSLAAPMFAGIQALVDQKLAGAGRNQMQGNAAPTLYALAAKEYGSPTSGPTDALKACNADNGNDGTQSCVFHNVTRGSIATNCAQGLGDDDPILSNCYFVADLPQYNTGLGYFPIQIGLTSMDANPQSYSAKTEAFAARPGWSFASGLGSVNATNLANAWLSYTKK</sequence>
<dbReference type="SUPFAM" id="SSF52743">
    <property type="entry name" value="Subtilisin-like"/>
    <property type="match status" value="1"/>
</dbReference>
<dbReference type="SMART" id="SM00944">
    <property type="entry name" value="Pro-kuma_activ"/>
    <property type="match status" value="1"/>
</dbReference>
<dbReference type="InterPro" id="IPR015366">
    <property type="entry name" value="S53_propep"/>
</dbReference>
<feature type="active site" description="Charge relay system" evidence="8">
    <location>
        <position position="355"/>
    </location>
</feature>
<feature type="active site" description="Charge relay system" evidence="8">
    <location>
        <position position="632"/>
    </location>
</feature>
<keyword evidence="7" id="KW-0865">Zymogen</keyword>
<comment type="caution">
    <text evidence="8">Lacks conserved residue(s) required for the propagation of feature annotation.</text>
</comment>
<dbReference type="Pfam" id="PF00082">
    <property type="entry name" value="Peptidase_S8"/>
    <property type="match status" value="1"/>
</dbReference>
<evidence type="ECO:0000256" key="8">
    <source>
        <dbReference type="PROSITE-ProRule" id="PRU01032"/>
    </source>
</evidence>
<proteinExistence type="predicted"/>
<keyword evidence="2 8" id="KW-0645">Protease</keyword>
<dbReference type="InterPro" id="IPR023828">
    <property type="entry name" value="Peptidase_S8_Ser-AS"/>
</dbReference>
<dbReference type="PANTHER" id="PTHR14218:SF15">
    <property type="entry name" value="TRIPEPTIDYL-PEPTIDASE 1"/>
    <property type="match status" value="1"/>
</dbReference>
<dbReference type="PROSITE" id="PS00138">
    <property type="entry name" value="SUBTILASE_SER"/>
    <property type="match status" value="1"/>
</dbReference>
<comment type="cofactor">
    <cofactor evidence="1">
        <name>Ca(2+)</name>
        <dbReference type="ChEBI" id="CHEBI:29108"/>
    </cofactor>
</comment>
<evidence type="ECO:0000256" key="3">
    <source>
        <dbReference type="ARBA" id="ARBA00022723"/>
    </source>
</evidence>
<gene>
    <name evidence="11" type="ORF">P3W24_00890</name>
</gene>
<dbReference type="GO" id="GO:0006508">
    <property type="term" value="P:proteolysis"/>
    <property type="evidence" value="ECO:0007669"/>
    <property type="project" value="UniProtKB-KW"/>
</dbReference>
<dbReference type="InterPro" id="IPR000209">
    <property type="entry name" value="Peptidase_S8/S53_dom"/>
</dbReference>
<evidence type="ECO:0000256" key="5">
    <source>
        <dbReference type="ARBA" id="ARBA00022825"/>
    </source>
</evidence>
<evidence type="ECO:0000256" key="4">
    <source>
        <dbReference type="ARBA" id="ARBA00022801"/>
    </source>
</evidence>
<dbReference type="InterPro" id="IPR030400">
    <property type="entry name" value="Sedolisin_dom"/>
</dbReference>
<dbReference type="PRINTS" id="PR00723">
    <property type="entry name" value="SUBTILISIN"/>
</dbReference>
<protein>
    <submittedName>
        <fullName evidence="11">Protease pro-enzyme activation domain-containing protein</fullName>
    </submittedName>
</protein>
<feature type="signal peptide" evidence="9">
    <location>
        <begin position="1"/>
        <end position="28"/>
    </location>
</feature>
<dbReference type="CDD" id="cd11377">
    <property type="entry name" value="Pro-peptidase_S53"/>
    <property type="match status" value="1"/>
</dbReference>
<dbReference type="SUPFAM" id="SSF54897">
    <property type="entry name" value="Protease propeptides/inhibitors"/>
    <property type="match status" value="1"/>
</dbReference>
<dbReference type="GO" id="GO:0008233">
    <property type="term" value="F:peptidase activity"/>
    <property type="evidence" value="ECO:0007669"/>
    <property type="project" value="UniProtKB-KW"/>
</dbReference>
<keyword evidence="3" id="KW-0479">Metal-binding</keyword>
<evidence type="ECO:0000256" key="7">
    <source>
        <dbReference type="ARBA" id="ARBA00023145"/>
    </source>
</evidence>